<keyword evidence="2" id="KW-1185">Reference proteome</keyword>
<proteinExistence type="predicted"/>
<comment type="caution">
    <text evidence="1">The sequence shown here is derived from an EMBL/GenBank/DDBJ whole genome shotgun (WGS) entry which is preliminary data.</text>
</comment>
<protein>
    <submittedName>
        <fullName evidence="1">Uncharacterized protein</fullName>
    </submittedName>
</protein>
<dbReference type="GeneID" id="87837468"/>
<gene>
    <name evidence="1" type="ORF">B0H64DRAFT_321542</name>
</gene>
<dbReference type="RefSeq" id="XP_062660087.1">
    <property type="nucleotide sequence ID" value="XM_062800520.1"/>
</dbReference>
<evidence type="ECO:0000313" key="2">
    <source>
        <dbReference type="Proteomes" id="UP001278766"/>
    </source>
</evidence>
<evidence type="ECO:0000313" key="1">
    <source>
        <dbReference type="EMBL" id="KAK3296573.1"/>
    </source>
</evidence>
<reference evidence="1" key="1">
    <citation type="journal article" date="2023" name="Mol. Phylogenet. Evol.">
        <title>Genome-scale phylogeny and comparative genomics of the fungal order Sordariales.</title>
        <authorList>
            <person name="Hensen N."/>
            <person name="Bonometti L."/>
            <person name="Westerberg I."/>
            <person name="Brannstrom I.O."/>
            <person name="Guillou S."/>
            <person name="Cros-Aarteil S."/>
            <person name="Calhoun S."/>
            <person name="Haridas S."/>
            <person name="Kuo A."/>
            <person name="Mondo S."/>
            <person name="Pangilinan J."/>
            <person name="Riley R."/>
            <person name="LaButti K."/>
            <person name="Andreopoulos B."/>
            <person name="Lipzen A."/>
            <person name="Chen C."/>
            <person name="Yan M."/>
            <person name="Daum C."/>
            <person name="Ng V."/>
            <person name="Clum A."/>
            <person name="Steindorff A."/>
            <person name="Ohm R.A."/>
            <person name="Martin F."/>
            <person name="Silar P."/>
            <person name="Natvig D.O."/>
            <person name="Lalanne C."/>
            <person name="Gautier V."/>
            <person name="Ament-Velasquez S.L."/>
            <person name="Kruys A."/>
            <person name="Hutchinson M.I."/>
            <person name="Powell A.J."/>
            <person name="Barry K."/>
            <person name="Miller A.N."/>
            <person name="Grigoriev I.V."/>
            <person name="Debuchy R."/>
            <person name="Gladieux P."/>
            <person name="Hiltunen Thoren M."/>
            <person name="Johannesson H."/>
        </authorList>
    </citation>
    <scope>NUCLEOTIDE SEQUENCE</scope>
    <source>
        <strain evidence="1">CBS 168.71</strain>
    </source>
</reference>
<sequence>NSIQSLPQSHIMDLEMSPVVEGNEYIVPIGFNLTHDLGEFLNWHYEHVSGVGFAGPDGRRV</sequence>
<reference evidence="1" key="2">
    <citation type="submission" date="2023-06" db="EMBL/GenBank/DDBJ databases">
        <authorList>
            <consortium name="Lawrence Berkeley National Laboratory"/>
            <person name="Haridas S."/>
            <person name="Hensen N."/>
            <person name="Bonometti L."/>
            <person name="Westerberg I."/>
            <person name="Brannstrom I.O."/>
            <person name="Guillou S."/>
            <person name="Cros-Aarteil S."/>
            <person name="Calhoun S."/>
            <person name="Kuo A."/>
            <person name="Mondo S."/>
            <person name="Pangilinan J."/>
            <person name="Riley R."/>
            <person name="Labutti K."/>
            <person name="Andreopoulos B."/>
            <person name="Lipzen A."/>
            <person name="Chen C."/>
            <person name="Yanf M."/>
            <person name="Daum C."/>
            <person name="Ng V."/>
            <person name="Clum A."/>
            <person name="Steindorff A."/>
            <person name="Ohm R."/>
            <person name="Martin F."/>
            <person name="Silar P."/>
            <person name="Natvig D."/>
            <person name="Lalanne C."/>
            <person name="Gautier V."/>
            <person name="Ament-Velasquez S.L."/>
            <person name="Kruys A."/>
            <person name="Hutchinson M.I."/>
            <person name="Powell A.J."/>
            <person name="Barry K."/>
            <person name="Miller A.N."/>
            <person name="Grigoriev I.V."/>
            <person name="Debuchy R."/>
            <person name="Gladieux P."/>
            <person name="Thoren M.H."/>
            <person name="Johannesson H."/>
        </authorList>
    </citation>
    <scope>NUCLEOTIDE SEQUENCE</scope>
    <source>
        <strain evidence="1">CBS 168.71</strain>
    </source>
</reference>
<dbReference type="EMBL" id="JAUEPN010000004">
    <property type="protein sequence ID" value="KAK3296573.1"/>
    <property type="molecule type" value="Genomic_DNA"/>
</dbReference>
<dbReference type="AlphaFoldDB" id="A0AAE0HHA9"/>
<accession>A0AAE0HHA9</accession>
<dbReference type="Proteomes" id="UP001278766">
    <property type="component" value="Unassembled WGS sequence"/>
</dbReference>
<organism evidence="1 2">
    <name type="scientific">Chaetomium fimeti</name>
    <dbReference type="NCBI Taxonomy" id="1854472"/>
    <lineage>
        <taxon>Eukaryota</taxon>
        <taxon>Fungi</taxon>
        <taxon>Dikarya</taxon>
        <taxon>Ascomycota</taxon>
        <taxon>Pezizomycotina</taxon>
        <taxon>Sordariomycetes</taxon>
        <taxon>Sordariomycetidae</taxon>
        <taxon>Sordariales</taxon>
        <taxon>Chaetomiaceae</taxon>
        <taxon>Chaetomium</taxon>
    </lineage>
</organism>
<name>A0AAE0HHA9_9PEZI</name>
<feature type="non-terminal residue" evidence="1">
    <location>
        <position position="1"/>
    </location>
</feature>